<keyword evidence="9" id="KW-0963">Cytoplasm</keyword>
<keyword evidence="7" id="KW-0460">Magnesium</keyword>
<evidence type="ECO:0000256" key="3">
    <source>
        <dbReference type="ARBA" id="ARBA00012643"/>
    </source>
</evidence>
<dbReference type="NCBIfam" id="TIGR01544">
    <property type="entry name" value="HAD-SF-IE"/>
    <property type="match status" value="1"/>
</dbReference>
<dbReference type="GO" id="GO:0000166">
    <property type="term" value="F:nucleotide binding"/>
    <property type="evidence" value="ECO:0007669"/>
    <property type="project" value="UniProtKB-KW"/>
</dbReference>
<dbReference type="InterPro" id="IPR036412">
    <property type="entry name" value="HAD-like_sf"/>
</dbReference>
<dbReference type="EC" id="3.1.3.5" evidence="3 9"/>
<evidence type="ECO:0000256" key="10">
    <source>
        <dbReference type="SAM" id="SignalP"/>
    </source>
</evidence>
<evidence type="ECO:0000256" key="4">
    <source>
        <dbReference type="ARBA" id="ARBA00022723"/>
    </source>
</evidence>
<feature type="signal peptide" evidence="10">
    <location>
        <begin position="1"/>
        <end position="21"/>
    </location>
</feature>
<dbReference type="GO" id="GO:0000287">
    <property type="term" value="F:magnesium ion binding"/>
    <property type="evidence" value="ECO:0007669"/>
    <property type="project" value="InterPro"/>
</dbReference>
<evidence type="ECO:0000256" key="5">
    <source>
        <dbReference type="ARBA" id="ARBA00022741"/>
    </source>
</evidence>
<dbReference type="GO" id="GO:0008253">
    <property type="term" value="F:5'-nucleotidase activity"/>
    <property type="evidence" value="ECO:0007669"/>
    <property type="project" value="UniProtKB-EC"/>
</dbReference>
<keyword evidence="8 9" id="KW-0546">Nucleotide metabolism</keyword>
<dbReference type="Gene3D" id="1.10.150.340">
    <property type="entry name" value="Pyrimidine 5'-nucleotidase (UMPH-1), N-terminal domain"/>
    <property type="match status" value="1"/>
</dbReference>
<dbReference type="EMBL" id="GBYB01013752">
    <property type="protein sequence ID" value="JAG83519.1"/>
    <property type="molecule type" value="Transcribed_RNA"/>
</dbReference>
<dbReference type="Gene3D" id="3.40.50.1000">
    <property type="entry name" value="HAD superfamily/HAD-like"/>
    <property type="match status" value="1"/>
</dbReference>
<organism evidence="11">
    <name type="scientific">Fopius arisanus</name>
    <dbReference type="NCBI Taxonomy" id="64838"/>
    <lineage>
        <taxon>Eukaryota</taxon>
        <taxon>Metazoa</taxon>
        <taxon>Ecdysozoa</taxon>
        <taxon>Arthropoda</taxon>
        <taxon>Hexapoda</taxon>
        <taxon>Insecta</taxon>
        <taxon>Pterygota</taxon>
        <taxon>Neoptera</taxon>
        <taxon>Endopterygota</taxon>
        <taxon>Hymenoptera</taxon>
        <taxon>Apocrita</taxon>
        <taxon>Ichneumonoidea</taxon>
        <taxon>Braconidae</taxon>
        <taxon>Opiinae</taxon>
        <taxon>Fopius</taxon>
    </lineage>
</organism>
<comment type="subcellular location">
    <subcellularLocation>
        <location evidence="9">Cytoplasm</location>
    </subcellularLocation>
</comment>
<dbReference type="InterPro" id="IPR023214">
    <property type="entry name" value="HAD_sf"/>
</dbReference>
<protein>
    <recommendedName>
        <fullName evidence="3 9">5'-nucleotidase</fullName>
        <ecNumber evidence="3 9">3.1.3.5</ecNumber>
    </recommendedName>
</protein>
<keyword evidence="5 9" id="KW-0547">Nucleotide-binding</keyword>
<proteinExistence type="inferred from homology"/>
<evidence type="ECO:0000256" key="9">
    <source>
        <dbReference type="RuleBase" id="RU361276"/>
    </source>
</evidence>
<evidence type="ECO:0000256" key="6">
    <source>
        <dbReference type="ARBA" id="ARBA00022801"/>
    </source>
</evidence>
<dbReference type="SFLD" id="SFLDS00003">
    <property type="entry name" value="Haloacid_Dehalogenase"/>
    <property type="match status" value="1"/>
</dbReference>
<keyword evidence="6 9" id="KW-0378">Hydrolase</keyword>
<dbReference type="AlphaFoldDB" id="A0A0C9RKG6"/>
<keyword evidence="4" id="KW-0479">Metal-binding</keyword>
<dbReference type="SUPFAM" id="SSF56784">
    <property type="entry name" value="HAD-like"/>
    <property type="match status" value="1"/>
</dbReference>
<gene>
    <name evidence="11" type="primary">nt5c3_0</name>
    <name evidence="11" type="ORF">g.44967</name>
</gene>
<evidence type="ECO:0000256" key="8">
    <source>
        <dbReference type="ARBA" id="ARBA00023080"/>
    </source>
</evidence>
<comment type="similarity">
    <text evidence="2 9">Belongs to the pyrimidine 5'-nucleotidase family.</text>
</comment>
<dbReference type="GO" id="GO:0005737">
    <property type="term" value="C:cytoplasm"/>
    <property type="evidence" value="ECO:0007669"/>
    <property type="project" value="UniProtKB-SubCell"/>
</dbReference>
<comment type="catalytic activity">
    <reaction evidence="1 9">
        <text>a ribonucleoside 5'-phosphate + H2O = a ribonucleoside + phosphate</text>
        <dbReference type="Rhea" id="RHEA:12484"/>
        <dbReference type="ChEBI" id="CHEBI:15377"/>
        <dbReference type="ChEBI" id="CHEBI:18254"/>
        <dbReference type="ChEBI" id="CHEBI:43474"/>
        <dbReference type="ChEBI" id="CHEBI:58043"/>
        <dbReference type="EC" id="3.1.3.5"/>
    </reaction>
</comment>
<evidence type="ECO:0000256" key="1">
    <source>
        <dbReference type="ARBA" id="ARBA00000815"/>
    </source>
</evidence>
<reference evidence="11" key="1">
    <citation type="submission" date="2015-01" db="EMBL/GenBank/DDBJ databases">
        <title>Transcriptome Assembly of Fopius arisanus.</title>
        <authorList>
            <person name="Geib S."/>
        </authorList>
    </citation>
    <scope>NUCLEOTIDE SEQUENCE</scope>
</reference>
<keyword evidence="10" id="KW-0732">Signal</keyword>
<dbReference type="PANTHER" id="PTHR13045">
    <property type="entry name" value="5'-NUCLEOTIDASE"/>
    <property type="match status" value="1"/>
</dbReference>
<evidence type="ECO:0000256" key="2">
    <source>
        <dbReference type="ARBA" id="ARBA00008389"/>
    </source>
</evidence>
<evidence type="ECO:0000256" key="7">
    <source>
        <dbReference type="ARBA" id="ARBA00022842"/>
    </source>
</evidence>
<dbReference type="SFLD" id="SFLDG01128">
    <property type="entry name" value="C1.4:_5'-Nucleotidase_Like"/>
    <property type="match status" value="1"/>
</dbReference>
<dbReference type="InterPro" id="IPR006434">
    <property type="entry name" value="Pyrimidine_nucleotidase_eu"/>
</dbReference>
<name>A0A0C9RKG6_9HYME</name>
<accession>A0A0C9RKG6</accession>
<dbReference type="GO" id="GO:0009117">
    <property type="term" value="P:nucleotide metabolic process"/>
    <property type="evidence" value="ECO:0007669"/>
    <property type="project" value="UniProtKB-KW"/>
</dbReference>
<dbReference type="Pfam" id="PF05822">
    <property type="entry name" value="UMPH-1"/>
    <property type="match status" value="1"/>
</dbReference>
<feature type="chain" id="PRO_5002202172" description="5'-nucleotidase" evidence="10">
    <location>
        <begin position="22"/>
        <end position="298"/>
    </location>
</feature>
<sequence>MHGRFCFILFSSAQLITLRRSHVFMRDPDNVRKIIKKIRKDGARKLQIVTDFDQTLTKQHVAGKQLRSSFGIFYKCKQIPEEIEAEARSLYNIYRQMELDPDLKEELKMKAMEDWMIETQKLLQGLFFNASELHDVAKIYGTDLRDGTKKLLKRLEAADVPVLVFSAGLGDVVEHILKYRGVYLSNLKIISNFLKLKDNKIEGFKNDPLIHMLNKNEHAVDKEYFKVLEGRNNVILLGDQTGDATMADGVNDCEAILKIGFLYENEKERLPGHLESFDIVLVDDQSMDVINEILDATL</sequence>
<evidence type="ECO:0000313" key="11">
    <source>
        <dbReference type="EMBL" id="JAG83519.1"/>
    </source>
</evidence>
<dbReference type="PANTHER" id="PTHR13045:SF0">
    <property type="entry name" value="7-METHYLGUANOSINE PHOSPHATE-SPECIFIC 5'-NUCLEOTIDASE"/>
    <property type="match status" value="1"/>
</dbReference>